<feature type="non-terminal residue" evidence="1">
    <location>
        <position position="1"/>
    </location>
</feature>
<evidence type="ECO:0000313" key="2">
    <source>
        <dbReference type="Proteomes" id="UP000053820"/>
    </source>
</evidence>
<keyword evidence="2" id="KW-1185">Reference proteome</keyword>
<accession>A0A0C9VJT7</accession>
<dbReference type="Proteomes" id="UP000053820">
    <property type="component" value="Unassembled WGS sequence"/>
</dbReference>
<dbReference type="OrthoDB" id="2615638at2759"/>
<reference evidence="1 2" key="1">
    <citation type="submission" date="2014-04" db="EMBL/GenBank/DDBJ databases">
        <title>Evolutionary Origins and Diversification of the Mycorrhizal Mutualists.</title>
        <authorList>
            <consortium name="DOE Joint Genome Institute"/>
            <consortium name="Mycorrhizal Genomics Consortium"/>
            <person name="Kohler A."/>
            <person name="Kuo A."/>
            <person name="Nagy L.G."/>
            <person name="Floudas D."/>
            <person name="Copeland A."/>
            <person name="Barry K.W."/>
            <person name="Cichocki N."/>
            <person name="Veneault-Fourrey C."/>
            <person name="LaButti K."/>
            <person name="Lindquist E.A."/>
            <person name="Lipzen A."/>
            <person name="Lundell T."/>
            <person name="Morin E."/>
            <person name="Murat C."/>
            <person name="Riley R."/>
            <person name="Ohm R."/>
            <person name="Sun H."/>
            <person name="Tunlid A."/>
            <person name="Henrissat B."/>
            <person name="Grigoriev I.V."/>
            <person name="Hibbett D.S."/>
            <person name="Martin F."/>
        </authorList>
    </citation>
    <scope>NUCLEOTIDE SEQUENCE [LARGE SCALE GENOMIC DNA]</scope>
    <source>
        <strain evidence="1 2">MD-312</strain>
    </source>
</reference>
<dbReference type="AlphaFoldDB" id="A0A0C9VJT7"/>
<dbReference type="HOGENOM" id="CLU_186480_1_0_1"/>
<dbReference type="EMBL" id="KN840162">
    <property type="protein sequence ID" value="KIJ57710.1"/>
    <property type="molecule type" value="Genomic_DNA"/>
</dbReference>
<organism evidence="1 2">
    <name type="scientific">Hydnomerulius pinastri MD-312</name>
    <dbReference type="NCBI Taxonomy" id="994086"/>
    <lineage>
        <taxon>Eukaryota</taxon>
        <taxon>Fungi</taxon>
        <taxon>Dikarya</taxon>
        <taxon>Basidiomycota</taxon>
        <taxon>Agaricomycotina</taxon>
        <taxon>Agaricomycetes</taxon>
        <taxon>Agaricomycetidae</taxon>
        <taxon>Boletales</taxon>
        <taxon>Boletales incertae sedis</taxon>
        <taxon>Leucogyrophana</taxon>
    </lineage>
</organism>
<feature type="non-terminal residue" evidence="1">
    <location>
        <position position="53"/>
    </location>
</feature>
<proteinExistence type="predicted"/>
<sequence>HTVKRKTAFDRKVLRSKAGEVIFTVGELVQVYDNAQDTTLATTRKLLPRWSAP</sequence>
<name>A0A0C9VJT7_9AGAM</name>
<protein>
    <submittedName>
        <fullName evidence="1">Uncharacterized protein</fullName>
    </submittedName>
</protein>
<evidence type="ECO:0000313" key="1">
    <source>
        <dbReference type="EMBL" id="KIJ57710.1"/>
    </source>
</evidence>
<gene>
    <name evidence="1" type="ORF">HYDPIDRAFT_75462</name>
</gene>